<gene>
    <name evidence="2" type="ORF">METZ01_LOCUS452486</name>
</gene>
<proteinExistence type="predicted"/>
<evidence type="ECO:0000256" key="1">
    <source>
        <dbReference type="SAM" id="Phobius"/>
    </source>
</evidence>
<feature type="transmembrane region" description="Helical" evidence="1">
    <location>
        <begin position="7"/>
        <end position="25"/>
    </location>
</feature>
<dbReference type="EMBL" id="UINC01187093">
    <property type="protein sequence ID" value="SVD99632.1"/>
    <property type="molecule type" value="Genomic_DNA"/>
</dbReference>
<keyword evidence="1" id="KW-0812">Transmembrane</keyword>
<evidence type="ECO:0008006" key="3">
    <source>
        <dbReference type="Google" id="ProtNLM"/>
    </source>
</evidence>
<name>A0A382ZVW8_9ZZZZ</name>
<protein>
    <recommendedName>
        <fullName evidence="3">AtpZ/AtpI family protein</fullName>
    </recommendedName>
</protein>
<feature type="transmembrane region" description="Helical" evidence="1">
    <location>
        <begin position="31"/>
        <end position="50"/>
    </location>
</feature>
<keyword evidence="1" id="KW-0472">Membrane</keyword>
<dbReference type="AlphaFoldDB" id="A0A382ZVW8"/>
<organism evidence="2">
    <name type="scientific">marine metagenome</name>
    <dbReference type="NCBI Taxonomy" id="408172"/>
    <lineage>
        <taxon>unclassified sequences</taxon>
        <taxon>metagenomes</taxon>
        <taxon>ecological metagenomes</taxon>
    </lineage>
</organism>
<evidence type="ECO:0000313" key="2">
    <source>
        <dbReference type="EMBL" id="SVD99632.1"/>
    </source>
</evidence>
<sequence length="67" mass="7514">MKNNIFIGMYMCGMIGIPTILSRKMDLDLDVSIFLLLGFGFLVGGLLGFFETNYVKKSDLNTDDKPM</sequence>
<keyword evidence="1" id="KW-1133">Transmembrane helix</keyword>
<reference evidence="2" key="1">
    <citation type="submission" date="2018-05" db="EMBL/GenBank/DDBJ databases">
        <authorList>
            <person name="Lanie J.A."/>
            <person name="Ng W.-L."/>
            <person name="Kazmierczak K.M."/>
            <person name="Andrzejewski T.M."/>
            <person name="Davidsen T.M."/>
            <person name="Wayne K.J."/>
            <person name="Tettelin H."/>
            <person name="Glass J.I."/>
            <person name="Rusch D."/>
            <person name="Podicherti R."/>
            <person name="Tsui H.-C.T."/>
            <person name="Winkler M.E."/>
        </authorList>
    </citation>
    <scope>NUCLEOTIDE SEQUENCE</scope>
</reference>
<accession>A0A382ZVW8</accession>